<keyword evidence="3" id="KW-0804">Transcription</keyword>
<keyword evidence="4" id="KW-0539">Nucleus</keyword>
<protein>
    <recommendedName>
        <fullName evidence="6">HTH myb-type domain-containing protein</fullName>
    </recommendedName>
</protein>
<dbReference type="InterPro" id="IPR046955">
    <property type="entry name" value="PHR1-like"/>
</dbReference>
<dbReference type="Proteomes" id="UP001497516">
    <property type="component" value="Chromosome 8"/>
</dbReference>
<evidence type="ECO:0000256" key="5">
    <source>
        <dbReference type="SAM" id="MobiDB-lite"/>
    </source>
</evidence>
<feature type="region of interest" description="Disordered" evidence="5">
    <location>
        <begin position="83"/>
        <end position="118"/>
    </location>
</feature>
<organism evidence="7 8">
    <name type="scientific">Linum trigynum</name>
    <dbReference type="NCBI Taxonomy" id="586398"/>
    <lineage>
        <taxon>Eukaryota</taxon>
        <taxon>Viridiplantae</taxon>
        <taxon>Streptophyta</taxon>
        <taxon>Embryophyta</taxon>
        <taxon>Tracheophyta</taxon>
        <taxon>Spermatophyta</taxon>
        <taxon>Magnoliopsida</taxon>
        <taxon>eudicotyledons</taxon>
        <taxon>Gunneridae</taxon>
        <taxon>Pentapetalae</taxon>
        <taxon>rosids</taxon>
        <taxon>fabids</taxon>
        <taxon>Malpighiales</taxon>
        <taxon>Linaceae</taxon>
        <taxon>Linum</taxon>
    </lineage>
</organism>
<dbReference type="NCBIfam" id="TIGR01557">
    <property type="entry name" value="myb_SHAQKYF"/>
    <property type="match status" value="1"/>
</dbReference>
<evidence type="ECO:0000313" key="8">
    <source>
        <dbReference type="Proteomes" id="UP001497516"/>
    </source>
</evidence>
<keyword evidence="8" id="KW-1185">Reference proteome</keyword>
<dbReference type="AlphaFoldDB" id="A0AAV2GCN8"/>
<dbReference type="PANTHER" id="PTHR31314:SF188">
    <property type="entry name" value="TRANSCRIPTION FACTOR KAN2 ISOFORM X1-RELATED"/>
    <property type="match status" value="1"/>
</dbReference>
<evidence type="ECO:0000256" key="2">
    <source>
        <dbReference type="ARBA" id="ARBA00023015"/>
    </source>
</evidence>
<gene>
    <name evidence="7" type="ORF">LTRI10_LOCUS48058</name>
</gene>
<feature type="compositionally biased region" description="Acidic residues" evidence="5">
    <location>
        <begin position="101"/>
        <end position="110"/>
    </location>
</feature>
<dbReference type="EMBL" id="OZ034821">
    <property type="protein sequence ID" value="CAL1408471.1"/>
    <property type="molecule type" value="Genomic_DNA"/>
</dbReference>
<sequence length="399" mass="42525">MGSSSCGTGGRNGGVRQYIRSKVPRLRWTPDLHHCFLHAIDRLGGHHKATPKLVLQLMDVKGLTISHVKSHLQMYRSIRTESDQLPFTTNSPVGMEASSNGEDEEGDEDQEKVKEGKETKSDQFYQFLLLLPTPKRVKVESLNSSGGKGGDHGSIVMMDGERIRKKRKRWSSCNHQIIEFNNKKKKKGIFCGTVPYESIDLINPHHHHHHIHSGINSNQQQYHNGGGGGGGGFRCGQMQLSQYAPTNVVGFSGSTHHRGESHLLKVMKVETAAELANGVASWKCKQLPKKAVAGGAGSGDERAGAVGQYCDGNGGSGRNGCELSLSLSLPGGGSEVDGGLSLSLTTSTDHHQMAITSMCNDAFSSSAASSSSSSAALSCSSSCSNPTPSLDLSIALCGT</sequence>
<reference evidence="7 8" key="1">
    <citation type="submission" date="2024-04" db="EMBL/GenBank/DDBJ databases">
        <authorList>
            <person name="Fracassetti M."/>
        </authorList>
    </citation>
    <scope>NUCLEOTIDE SEQUENCE [LARGE SCALE GENOMIC DNA]</scope>
</reference>
<proteinExistence type="predicted"/>
<dbReference type="InterPro" id="IPR001005">
    <property type="entry name" value="SANT/Myb"/>
</dbReference>
<evidence type="ECO:0000256" key="3">
    <source>
        <dbReference type="ARBA" id="ARBA00023163"/>
    </source>
</evidence>
<dbReference type="InterPro" id="IPR009057">
    <property type="entry name" value="Homeodomain-like_sf"/>
</dbReference>
<dbReference type="PROSITE" id="PS51294">
    <property type="entry name" value="HTH_MYB"/>
    <property type="match status" value="1"/>
</dbReference>
<evidence type="ECO:0000256" key="1">
    <source>
        <dbReference type="ARBA" id="ARBA00004123"/>
    </source>
</evidence>
<dbReference type="InterPro" id="IPR006447">
    <property type="entry name" value="Myb_dom_plants"/>
</dbReference>
<dbReference type="FunFam" id="1.10.10.60:FF:000002">
    <property type="entry name" value="Myb family transcription factor"/>
    <property type="match status" value="1"/>
</dbReference>
<dbReference type="GO" id="GO:0003677">
    <property type="term" value="F:DNA binding"/>
    <property type="evidence" value="ECO:0007669"/>
    <property type="project" value="InterPro"/>
</dbReference>
<feature type="domain" description="HTH myb-type" evidence="6">
    <location>
        <begin position="20"/>
        <end position="80"/>
    </location>
</feature>
<dbReference type="Pfam" id="PF00249">
    <property type="entry name" value="Myb_DNA-binding"/>
    <property type="match status" value="1"/>
</dbReference>
<dbReference type="SUPFAM" id="SSF46689">
    <property type="entry name" value="Homeodomain-like"/>
    <property type="match status" value="1"/>
</dbReference>
<evidence type="ECO:0000313" key="7">
    <source>
        <dbReference type="EMBL" id="CAL1408471.1"/>
    </source>
</evidence>
<dbReference type="PANTHER" id="PTHR31314">
    <property type="entry name" value="MYB FAMILY TRANSCRIPTION FACTOR PHL7-LIKE"/>
    <property type="match status" value="1"/>
</dbReference>
<dbReference type="GO" id="GO:0005634">
    <property type="term" value="C:nucleus"/>
    <property type="evidence" value="ECO:0007669"/>
    <property type="project" value="UniProtKB-SubCell"/>
</dbReference>
<accession>A0AAV2GCN8</accession>
<evidence type="ECO:0000256" key="4">
    <source>
        <dbReference type="ARBA" id="ARBA00023242"/>
    </source>
</evidence>
<dbReference type="Gene3D" id="1.10.10.60">
    <property type="entry name" value="Homeodomain-like"/>
    <property type="match status" value="1"/>
</dbReference>
<keyword evidence="2" id="KW-0805">Transcription regulation</keyword>
<evidence type="ECO:0000259" key="6">
    <source>
        <dbReference type="PROSITE" id="PS51294"/>
    </source>
</evidence>
<comment type="subcellular location">
    <subcellularLocation>
        <location evidence="1">Nucleus</location>
    </subcellularLocation>
</comment>
<feature type="compositionally biased region" description="Polar residues" evidence="5">
    <location>
        <begin position="83"/>
        <end position="100"/>
    </location>
</feature>
<name>A0AAV2GCN8_9ROSI</name>
<dbReference type="GO" id="GO:0003700">
    <property type="term" value="F:DNA-binding transcription factor activity"/>
    <property type="evidence" value="ECO:0007669"/>
    <property type="project" value="InterPro"/>
</dbReference>
<dbReference type="InterPro" id="IPR017930">
    <property type="entry name" value="Myb_dom"/>
</dbReference>